<keyword evidence="2" id="KW-1133">Transmembrane helix</keyword>
<feature type="domain" description="MPN" evidence="3">
    <location>
        <begin position="242"/>
        <end position="375"/>
    </location>
</feature>
<dbReference type="InterPro" id="IPR015063">
    <property type="entry name" value="USP8_dimer"/>
</dbReference>
<feature type="compositionally biased region" description="Basic and acidic residues" evidence="1">
    <location>
        <begin position="139"/>
        <end position="153"/>
    </location>
</feature>
<sequence length="598" mass="68776">MNFTDIRAMPPDERVKKLSNPDINIELNTPIRRYFRGGLELLRQADSYYESGEYDKCYQYYMKYLIMFVDKLPNHPEYKSVPPAEKKEIKKKRDEVCRKAEEIKVRLREKYQAEHEAYLIEKEKRDKELQHQQLLQKQQESKRKLSVPDKKPGGPALHYDRIEALDKTYAQVKQVGPLPDNIYPSFDAIMSSPSRMGITAGAKPDSPASSITSVPSFDRTKKPTVPATQSKDYGLTDHLRPVVIPAALLSSFLVLAQRNTDMNVETCGILAGRLVQSELHITHLLIPKQAGTADSCITHHEEEIFACQDKYNLITLGWIHWQLHITHLLIPKQAGTADSCITHHEEEIFACQDKYNLITLGWIHELKSSNCSDSSNCTTDGLSEEAVHVETEDIDNLKFDPGWVGILAICFAVVSIVSYVGLITWRYILEYFRGGLELLRQADSYYESGEYDKCYQYYMKYLIMFVDKLPNHPEYKSVPPAEKKEIKKKRDEVCRKAEEIKVRLREKYQAEHEAYLIEKEKRDKELQHQQLLQKQQESKRKLSVPDKKPGGPALHYDRIEALDKTYAQVKQVGPLPDNIYPSFDAIMSSPSRMGITAG</sequence>
<organism evidence="4 5">
    <name type="scientific">Diaphorina citri</name>
    <name type="common">Asian citrus psyllid</name>
    <dbReference type="NCBI Taxonomy" id="121845"/>
    <lineage>
        <taxon>Eukaryota</taxon>
        <taxon>Metazoa</taxon>
        <taxon>Ecdysozoa</taxon>
        <taxon>Arthropoda</taxon>
        <taxon>Hexapoda</taxon>
        <taxon>Insecta</taxon>
        <taxon>Pterygota</taxon>
        <taxon>Neoptera</taxon>
        <taxon>Paraneoptera</taxon>
        <taxon>Hemiptera</taxon>
        <taxon>Sternorrhyncha</taxon>
        <taxon>Psylloidea</taxon>
        <taxon>Psyllidae</taxon>
        <taxon>Diaphorininae</taxon>
        <taxon>Diaphorina</taxon>
    </lineage>
</organism>
<dbReference type="GeneID" id="103519592"/>
<evidence type="ECO:0000313" key="4">
    <source>
        <dbReference type="Proteomes" id="UP000079169"/>
    </source>
</evidence>
<feature type="transmembrane region" description="Helical" evidence="2">
    <location>
        <begin position="403"/>
        <end position="425"/>
    </location>
</feature>
<dbReference type="Pfam" id="PF01398">
    <property type="entry name" value="JAB"/>
    <property type="match status" value="1"/>
</dbReference>
<feature type="region of interest" description="Disordered" evidence="1">
    <location>
        <begin position="199"/>
        <end position="229"/>
    </location>
</feature>
<dbReference type="KEGG" id="dci:103519592"/>
<protein>
    <submittedName>
        <fullName evidence="5">STAM-binding protein-like</fullName>
    </submittedName>
</protein>
<keyword evidence="4" id="KW-1185">Reference proteome</keyword>
<dbReference type="Pfam" id="PF08969">
    <property type="entry name" value="USP8_dimer"/>
    <property type="match status" value="2"/>
</dbReference>
<dbReference type="GO" id="GO:0008237">
    <property type="term" value="F:metallopeptidase activity"/>
    <property type="evidence" value="ECO:0007669"/>
    <property type="project" value="InterPro"/>
</dbReference>
<evidence type="ECO:0000256" key="2">
    <source>
        <dbReference type="SAM" id="Phobius"/>
    </source>
</evidence>
<dbReference type="PaxDb" id="121845-A0A3Q0JEG0"/>
<reference evidence="5" key="1">
    <citation type="submission" date="2025-08" db="UniProtKB">
        <authorList>
            <consortium name="RefSeq"/>
        </authorList>
    </citation>
    <scope>IDENTIFICATION</scope>
</reference>
<feature type="non-terminal residue" evidence="5">
    <location>
        <position position="598"/>
    </location>
</feature>
<dbReference type="AlphaFoldDB" id="A0A3Q0JEG0"/>
<dbReference type="Gene3D" id="1.20.58.80">
    <property type="entry name" value="Phosphotransferase system, lactose/cellobiose-type IIA subunit"/>
    <property type="match status" value="2"/>
</dbReference>
<feature type="compositionally biased region" description="Basic and acidic residues" evidence="1">
    <location>
        <begin position="536"/>
        <end position="553"/>
    </location>
</feature>
<dbReference type="Proteomes" id="UP000079169">
    <property type="component" value="Unplaced"/>
</dbReference>
<proteinExistence type="predicted"/>
<feature type="region of interest" description="Disordered" evidence="1">
    <location>
        <begin position="129"/>
        <end position="153"/>
    </location>
</feature>
<dbReference type="Gene3D" id="3.40.140.10">
    <property type="entry name" value="Cytidine Deaminase, domain 2"/>
    <property type="match status" value="2"/>
</dbReference>
<dbReference type="GO" id="GO:0070536">
    <property type="term" value="P:protein K63-linked deubiquitination"/>
    <property type="evidence" value="ECO:0007669"/>
    <property type="project" value="TreeGrafter"/>
</dbReference>
<dbReference type="STRING" id="121845.A0A3Q0JEG0"/>
<accession>A0A3Q0JEG0</accession>
<dbReference type="SMART" id="SM00745">
    <property type="entry name" value="MIT"/>
    <property type="match status" value="2"/>
</dbReference>
<evidence type="ECO:0000256" key="1">
    <source>
        <dbReference type="SAM" id="MobiDB-lite"/>
    </source>
</evidence>
<dbReference type="SUPFAM" id="SSF140856">
    <property type="entry name" value="USP8 N-terminal domain-like"/>
    <property type="match status" value="2"/>
</dbReference>
<evidence type="ECO:0000313" key="5">
    <source>
        <dbReference type="RefSeq" id="XP_026686846.1"/>
    </source>
</evidence>
<evidence type="ECO:0000259" key="3">
    <source>
        <dbReference type="PROSITE" id="PS50249"/>
    </source>
</evidence>
<dbReference type="InterPro" id="IPR037518">
    <property type="entry name" value="MPN"/>
</dbReference>
<dbReference type="PANTHER" id="PTHR12947">
    <property type="entry name" value="AMSH-LIKE PROTEASE"/>
    <property type="match status" value="1"/>
</dbReference>
<dbReference type="PANTHER" id="PTHR12947:SF13">
    <property type="entry name" value="FI19924P1"/>
    <property type="match status" value="1"/>
</dbReference>
<name>A0A3Q0JEG0_DIACI</name>
<dbReference type="RefSeq" id="XP_026686846.1">
    <property type="nucleotide sequence ID" value="XM_026831045.1"/>
</dbReference>
<dbReference type="InterPro" id="IPR007330">
    <property type="entry name" value="MIT_dom"/>
</dbReference>
<keyword evidence="2" id="KW-0812">Transmembrane</keyword>
<dbReference type="GO" id="GO:0016020">
    <property type="term" value="C:membrane"/>
    <property type="evidence" value="ECO:0007669"/>
    <property type="project" value="TreeGrafter"/>
</dbReference>
<dbReference type="PROSITE" id="PS50249">
    <property type="entry name" value="MPN"/>
    <property type="match status" value="1"/>
</dbReference>
<dbReference type="GO" id="GO:0005768">
    <property type="term" value="C:endosome"/>
    <property type="evidence" value="ECO:0007669"/>
    <property type="project" value="TreeGrafter"/>
</dbReference>
<keyword evidence="2" id="KW-0472">Membrane</keyword>
<feature type="region of interest" description="Disordered" evidence="1">
    <location>
        <begin position="526"/>
        <end position="553"/>
    </location>
</feature>
<dbReference type="GO" id="GO:0061578">
    <property type="term" value="F:K63-linked deubiquitinase activity"/>
    <property type="evidence" value="ECO:0007669"/>
    <property type="project" value="TreeGrafter"/>
</dbReference>
<gene>
    <name evidence="5" type="primary">LOC103519592</name>
</gene>
<dbReference type="InterPro" id="IPR000555">
    <property type="entry name" value="JAMM/MPN+_dom"/>
</dbReference>